<feature type="repeat" description="ANK" evidence="3">
    <location>
        <begin position="186"/>
        <end position="218"/>
    </location>
</feature>
<reference evidence="7" key="2">
    <citation type="submission" date="2010-04" db="EMBL/GenBank/DDBJ databases">
        <authorList>
            <person name="Buell R."/>
            <person name="Hamilton J."/>
            <person name="Hostetler J."/>
        </authorList>
    </citation>
    <scope>NUCLEOTIDE SEQUENCE [LARGE SCALE GENOMIC DNA]</scope>
    <source>
        <strain evidence="7">DAOM:BR144</strain>
    </source>
</reference>
<dbReference type="Gene3D" id="2.20.70.10">
    <property type="match status" value="2"/>
</dbReference>
<feature type="region of interest" description="Disordered" evidence="4">
    <location>
        <begin position="327"/>
        <end position="356"/>
    </location>
</feature>
<dbReference type="Pfam" id="PF12796">
    <property type="entry name" value="Ank_2"/>
    <property type="match status" value="2"/>
</dbReference>
<evidence type="ECO:0000256" key="1">
    <source>
        <dbReference type="ARBA" id="ARBA00022737"/>
    </source>
</evidence>
<keyword evidence="2 3" id="KW-0040">ANK repeat</keyword>
<dbReference type="SUPFAM" id="SSF51045">
    <property type="entry name" value="WW domain"/>
    <property type="match status" value="2"/>
</dbReference>
<dbReference type="PROSITE" id="PS01159">
    <property type="entry name" value="WW_DOMAIN_1"/>
    <property type="match status" value="1"/>
</dbReference>
<dbReference type="Proteomes" id="UP000019132">
    <property type="component" value="Unassembled WGS sequence"/>
</dbReference>
<reference evidence="7" key="1">
    <citation type="journal article" date="2010" name="Genome Biol.">
        <title>Genome sequence of the necrotrophic plant pathogen Pythium ultimum reveals original pathogenicity mechanisms and effector repertoire.</title>
        <authorList>
            <person name="Levesque C.A."/>
            <person name="Brouwer H."/>
            <person name="Cano L."/>
            <person name="Hamilton J.P."/>
            <person name="Holt C."/>
            <person name="Huitema E."/>
            <person name="Raffaele S."/>
            <person name="Robideau G.P."/>
            <person name="Thines M."/>
            <person name="Win J."/>
            <person name="Zerillo M.M."/>
            <person name="Beakes G.W."/>
            <person name="Boore J.L."/>
            <person name="Busam D."/>
            <person name="Dumas B."/>
            <person name="Ferriera S."/>
            <person name="Fuerstenberg S.I."/>
            <person name="Gachon C.M."/>
            <person name="Gaulin E."/>
            <person name="Govers F."/>
            <person name="Grenville-Briggs L."/>
            <person name="Horner N."/>
            <person name="Hostetler J."/>
            <person name="Jiang R.H."/>
            <person name="Johnson J."/>
            <person name="Krajaejun T."/>
            <person name="Lin H."/>
            <person name="Meijer H.J."/>
            <person name="Moore B."/>
            <person name="Morris P."/>
            <person name="Phuntmart V."/>
            <person name="Puiu D."/>
            <person name="Shetty J."/>
            <person name="Stajich J.E."/>
            <person name="Tripathy S."/>
            <person name="Wawra S."/>
            <person name="van West P."/>
            <person name="Whitty B.R."/>
            <person name="Coutinho P.M."/>
            <person name="Henrissat B."/>
            <person name="Martin F."/>
            <person name="Thomas P.D."/>
            <person name="Tyler B.M."/>
            <person name="De Vries R.P."/>
            <person name="Kamoun S."/>
            <person name="Yandell M."/>
            <person name="Tisserat N."/>
            <person name="Buell C.R."/>
        </authorList>
    </citation>
    <scope>NUCLEOTIDE SEQUENCE</scope>
    <source>
        <strain evidence="7">DAOM:BR144</strain>
    </source>
</reference>
<dbReference type="InterPro" id="IPR001202">
    <property type="entry name" value="WW_dom"/>
</dbReference>
<organism evidence="6 7">
    <name type="scientific">Globisporangium ultimum (strain ATCC 200006 / CBS 805.95 / DAOM BR144)</name>
    <name type="common">Pythium ultimum</name>
    <dbReference type="NCBI Taxonomy" id="431595"/>
    <lineage>
        <taxon>Eukaryota</taxon>
        <taxon>Sar</taxon>
        <taxon>Stramenopiles</taxon>
        <taxon>Oomycota</taxon>
        <taxon>Peronosporomycetes</taxon>
        <taxon>Pythiales</taxon>
        <taxon>Pythiaceae</taxon>
        <taxon>Globisporangium</taxon>
    </lineage>
</organism>
<dbReference type="eggNOG" id="KOG4177">
    <property type="taxonomic scope" value="Eukaryota"/>
</dbReference>
<dbReference type="SMART" id="SM00248">
    <property type="entry name" value="ANK"/>
    <property type="match status" value="5"/>
</dbReference>
<reference evidence="6" key="3">
    <citation type="submission" date="2015-02" db="UniProtKB">
        <authorList>
            <consortium name="EnsemblProtists"/>
        </authorList>
    </citation>
    <scope>IDENTIFICATION</scope>
    <source>
        <strain evidence="6">DAOM BR144</strain>
    </source>
</reference>
<feature type="compositionally biased region" description="Low complexity" evidence="4">
    <location>
        <begin position="327"/>
        <end position="347"/>
    </location>
</feature>
<dbReference type="STRING" id="431595.K3WXH4"/>
<evidence type="ECO:0000259" key="5">
    <source>
        <dbReference type="PROSITE" id="PS50020"/>
    </source>
</evidence>
<dbReference type="Gene3D" id="1.25.40.20">
    <property type="entry name" value="Ankyrin repeat-containing domain"/>
    <property type="match status" value="2"/>
</dbReference>
<dbReference type="Pfam" id="PF00397">
    <property type="entry name" value="WW"/>
    <property type="match status" value="2"/>
</dbReference>
<dbReference type="SMART" id="SM00456">
    <property type="entry name" value="WW"/>
    <property type="match status" value="2"/>
</dbReference>
<dbReference type="HOGENOM" id="CLU_008837_0_0_1"/>
<evidence type="ECO:0000313" key="7">
    <source>
        <dbReference type="Proteomes" id="UP000019132"/>
    </source>
</evidence>
<dbReference type="SUPFAM" id="SSF48403">
    <property type="entry name" value="Ankyrin repeat"/>
    <property type="match status" value="1"/>
</dbReference>
<dbReference type="EMBL" id="GL376615">
    <property type="status" value="NOT_ANNOTATED_CDS"/>
    <property type="molecule type" value="Genomic_DNA"/>
</dbReference>
<dbReference type="InterPro" id="IPR036770">
    <property type="entry name" value="Ankyrin_rpt-contain_sf"/>
</dbReference>
<feature type="domain" description="WW" evidence="5">
    <location>
        <begin position="287"/>
        <end position="321"/>
    </location>
</feature>
<keyword evidence="7" id="KW-1185">Reference proteome</keyword>
<keyword evidence="1" id="KW-0677">Repeat</keyword>
<feature type="domain" description="WW" evidence="5">
    <location>
        <begin position="374"/>
        <end position="408"/>
    </location>
</feature>
<evidence type="ECO:0000313" key="6">
    <source>
        <dbReference type="EnsemblProtists" id="PYU1_T009672"/>
    </source>
</evidence>
<dbReference type="InterPro" id="IPR002110">
    <property type="entry name" value="Ankyrin_rpt"/>
</dbReference>
<dbReference type="PROSITE" id="PS50297">
    <property type="entry name" value="ANK_REP_REGION"/>
    <property type="match status" value="1"/>
</dbReference>
<dbReference type="InterPro" id="IPR036020">
    <property type="entry name" value="WW_dom_sf"/>
</dbReference>
<evidence type="ECO:0000256" key="4">
    <source>
        <dbReference type="SAM" id="MobiDB-lite"/>
    </source>
</evidence>
<dbReference type="PANTHER" id="PTHR24173">
    <property type="entry name" value="ANKYRIN REPEAT CONTAINING"/>
    <property type="match status" value="1"/>
</dbReference>
<evidence type="ECO:0000256" key="3">
    <source>
        <dbReference type="PROSITE-ProRule" id="PRU00023"/>
    </source>
</evidence>
<dbReference type="VEuPathDB" id="FungiDB:PYU1_G009654"/>
<dbReference type="OMA" id="HVCCFFG"/>
<name>K3WXH4_GLOUD</name>
<proteinExistence type="predicted"/>
<dbReference type="EnsemblProtists" id="PYU1_T009672">
    <property type="protein sequence ID" value="PYU1_T009672"/>
    <property type="gene ID" value="PYU1_G009654"/>
</dbReference>
<dbReference type="AlphaFoldDB" id="K3WXH4"/>
<sequence length="829" mass="92703">MPPMHCAAYSGHTECLAVLLQQDSNHHHKDLQASAMTSNTQQQRRQELDKKHRTPLFYACATNKMDCLTLLLHYRSDWRDLPDKQLDTPVHVCCFFGWHECLVQLLDAGADPHVRNAKGFKPSHIAKTKECLELLLTYGDDLLQGDKLGRTPLFVASARDRALCVEFLCAWNHQTHSWMLEQEDQRGDRPIHAAACNGSVEALEILLKYGADPLIPNGKNLTPKDLATSNNHARCVEILMRAENELASATTWYAPANAIAAGSSDDGATDNNASSNGDNEKSGGSSSPSVKGWIECWDYDSGQPFYYHNLSGKCQWEVPSGFIPQLQQRHTATQAQARQSGDQQQQSTRDEVDDDDGSEYVWVKKKKQTVCVVTSKSTEWTAVQDPISKAIYYKNTRTGQSQWEEPDAVQQLQSASGAHAAQEASRIWDELEQSRNALAAAIAREKHRQLASHKQTLEDYKLHLRQRKEDMQKREDQARLQQLLPRSSFIRRKKQSMMMKVSPTRSGSYNSKGGALYGTSSVYASAFIDDEKLEQICAKEPALDIFLSTHLRLQGVQSLQVLTPEKRFCNCLYHYYIALVDPIAMDGLSKSQFRAFLRDAAIIPSASSGSHYVHNGSVTQPPLKLHIVDLIFAQAARADAIEASNVLPSPSGGHPVASSPLHHHRQASMLSSSAAAAGTPDNRLSLMGFITAMQIVRERVVTQFEAQSAGQQEIDDDEEWFLLTYLLPLTLKLGSKLLTQIRECKELDLQITASPTLQGFLAQHRHLIQQIHRHYSSQELKLKMLTFRGLSHFTLDFAVLLHANIPALHQLYEAVNWISGNAHTEIISC</sequence>
<accession>K3WXH4</accession>
<evidence type="ECO:0000256" key="2">
    <source>
        <dbReference type="ARBA" id="ARBA00023043"/>
    </source>
</evidence>
<feature type="region of interest" description="Disordered" evidence="4">
    <location>
        <begin position="263"/>
        <end position="289"/>
    </location>
</feature>
<dbReference type="PROSITE" id="PS50020">
    <property type="entry name" value="WW_DOMAIN_2"/>
    <property type="match status" value="2"/>
</dbReference>
<dbReference type="InParanoid" id="K3WXH4"/>
<dbReference type="PANTHER" id="PTHR24173:SF74">
    <property type="entry name" value="ANKYRIN REPEAT DOMAIN-CONTAINING PROTEIN 16"/>
    <property type="match status" value="1"/>
</dbReference>
<protein>
    <recommendedName>
        <fullName evidence="5">WW domain-containing protein</fullName>
    </recommendedName>
</protein>
<dbReference type="CDD" id="cd00201">
    <property type="entry name" value="WW"/>
    <property type="match status" value="2"/>
</dbReference>
<dbReference type="PROSITE" id="PS50088">
    <property type="entry name" value="ANK_REPEAT"/>
    <property type="match status" value="1"/>
</dbReference>